<accession>A0A9P1NB91</accession>
<organism evidence="1 2">
    <name type="scientific">Caenorhabditis angaria</name>
    <dbReference type="NCBI Taxonomy" id="860376"/>
    <lineage>
        <taxon>Eukaryota</taxon>
        <taxon>Metazoa</taxon>
        <taxon>Ecdysozoa</taxon>
        <taxon>Nematoda</taxon>
        <taxon>Chromadorea</taxon>
        <taxon>Rhabditida</taxon>
        <taxon>Rhabditina</taxon>
        <taxon>Rhabditomorpha</taxon>
        <taxon>Rhabditoidea</taxon>
        <taxon>Rhabditidae</taxon>
        <taxon>Peloderinae</taxon>
        <taxon>Caenorhabditis</taxon>
    </lineage>
</organism>
<dbReference type="AlphaFoldDB" id="A0A9P1NB91"/>
<dbReference type="Proteomes" id="UP001152747">
    <property type="component" value="Unassembled WGS sequence"/>
</dbReference>
<protein>
    <submittedName>
        <fullName evidence="1">Uncharacterized protein</fullName>
    </submittedName>
</protein>
<proteinExistence type="predicted"/>
<dbReference type="EMBL" id="CANHGI010000006">
    <property type="protein sequence ID" value="CAI5456550.1"/>
    <property type="molecule type" value="Genomic_DNA"/>
</dbReference>
<keyword evidence="2" id="KW-1185">Reference proteome</keyword>
<evidence type="ECO:0000313" key="1">
    <source>
        <dbReference type="EMBL" id="CAI5456550.1"/>
    </source>
</evidence>
<comment type="caution">
    <text evidence="1">The sequence shown here is derived from an EMBL/GenBank/DDBJ whole genome shotgun (WGS) entry which is preliminary data.</text>
</comment>
<name>A0A9P1NB91_9PELO</name>
<gene>
    <name evidence="1" type="ORF">CAMP_LOCUS19187</name>
</gene>
<reference evidence="1" key="1">
    <citation type="submission" date="2022-11" db="EMBL/GenBank/DDBJ databases">
        <authorList>
            <person name="Kikuchi T."/>
        </authorList>
    </citation>
    <scope>NUCLEOTIDE SEQUENCE</scope>
    <source>
        <strain evidence="1">PS1010</strain>
    </source>
</reference>
<sequence length="92" mass="11165">MEPESILPRFHILFLNYSNHILIEQKPTDRIDRNFVYRLGLLTSSEKKKNKKILITEISSFPLEKSVWEIIDYEIWKKIESQFRMCAFHYCI</sequence>
<evidence type="ECO:0000313" key="2">
    <source>
        <dbReference type="Proteomes" id="UP001152747"/>
    </source>
</evidence>